<evidence type="ECO:0000256" key="1">
    <source>
        <dbReference type="SAM" id="MobiDB-lite"/>
    </source>
</evidence>
<gene>
    <name evidence="3" type="ORF">PTTG_12344</name>
</gene>
<keyword evidence="5" id="KW-1185">Reference proteome</keyword>
<keyword evidence="2" id="KW-0812">Transmembrane</keyword>
<keyword evidence="2" id="KW-1133">Transmembrane helix</keyword>
<proteinExistence type="predicted"/>
<dbReference type="AlphaFoldDB" id="A0A180GVU0"/>
<sequence>MLDCLYAVDRATENAPGLRVPKINPIFMYIECHAALHRVDQSAWTWRPMSRPVFLTVISRFEAMSCKRAYPRGHPEELRVALISHDASQLEFQERVGKLSLRVLFCFPFFFFFFHTGSFAPAPSLRPLHGVLHKHHRFRRGTGILAIGPSSRPSFSRTALFLALIGLSYQAPPTTTSCIFGQDLLIGRGRIYPGRVPRFIALGARKRVFGAHTRLVASELPDTHDQVERRLELDKSHRMYLADVNCPTPAEPTNREQQTSLCLNQSDS</sequence>
<reference evidence="4 5" key="3">
    <citation type="journal article" date="2017" name="G3 (Bethesda)">
        <title>Comparative analysis highlights variable genome content of wheat rusts and divergence of the mating loci.</title>
        <authorList>
            <person name="Cuomo C.A."/>
            <person name="Bakkeren G."/>
            <person name="Khalil H.B."/>
            <person name="Panwar V."/>
            <person name="Joly D."/>
            <person name="Linning R."/>
            <person name="Sakthikumar S."/>
            <person name="Song X."/>
            <person name="Adiconis X."/>
            <person name="Fan L."/>
            <person name="Goldberg J.M."/>
            <person name="Levin J.Z."/>
            <person name="Young S."/>
            <person name="Zeng Q."/>
            <person name="Anikster Y."/>
            <person name="Bruce M."/>
            <person name="Wang M."/>
            <person name="Yin C."/>
            <person name="McCallum B."/>
            <person name="Szabo L.J."/>
            <person name="Hulbert S."/>
            <person name="Chen X."/>
            <person name="Fellers J.P."/>
        </authorList>
    </citation>
    <scope>NUCLEOTIDE SEQUENCE</scope>
    <source>
        <strain evidence="4">isolate 1-1 / race 1 (BBBD)</strain>
        <strain evidence="5">Isolate 1-1 / race 1 (BBBD)</strain>
    </source>
</reference>
<keyword evidence="2" id="KW-0472">Membrane</keyword>
<reference evidence="4" key="4">
    <citation type="submission" date="2025-05" db="UniProtKB">
        <authorList>
            <consortium name="EnsemblFungi"/>
        </authorList>
    </citation>
    <scope>IDENTIFICATION</scope>
    <source>
        <strain evidence="4">isolate 1-1 / race 1 (BBBD)</strain>
    </source>
</reference>
<name>A0A180GVU0_PUCT1</name>
<accession>A0A180GVU0</accession>
<evidence type="ECO:0000313" key="5">
    <source>
        <dbReference type="Proteomes" id="UP000005240"/>
    </source>
</evidence>
<dbReference type="EnsemblFungi" id="PTTG_12344-t43_1">
    <property type="protein sequence ID" value="PTTG_12344-t43_1-p1"/>
    <property type="gene ID" value="PTTG_12344"/>
</dbReference>
<feature type="transmembrane region" description="Helical" evidence="2">
    <location>
        <begin position="99"/>
        <end position="120"/>
    </location>
</feature>
<protein>
    <submittedName>
        <fullName evidence="3 4">Uncharacterized protein</fullName>
    </submittedName>
</protein>
<dbReference type="EMBL" id="ADAS02000018">
    <property type="protein sequence ID" value="OAV96624.1"/>
    <property type="molecule type" value="Genomic_DNA"/>
</dbReference>
<feature type="compositionally biased region" description="Polar residues" evidence="1">
    <location>
        <begin position="255"/>
        <end position="268"/>
    </location>
</feature>
<evidence type="ECO:0000313" key="3">
    <source>
        <dbReference type="EMBL" id="OAV96624.1"/>
    </source>
</evidence>
<reference evidence="3" key="2">
    <citation type="submission" date="2016-05" db="EMBL/GenBank/DDBJ databases">
        <title>Comparative analysis highlights variable genome content of wheat rusts and divergence of the mating loci.</title>
        <authorList>
            <person name="Cuomo C.A."/>
            <person name="Bakkeren G."/>
            <person name="Szabo L."/>
            <person name="Khalil H."/>
            <person name="Joly D."/>
            <person name="Goldberg J."/>
            <person name="Young S."/>
            <person name="Zeng Q."/>
            <person name="Fellers J."/>
        </authorList>
    </citation>
    <scope>NUCLEOTIDE SEQUENCE [LARGE SCALE GENOMIC DNA]</scope>
    <source>
        <strain evidence="3">1-1 BBBD Race 1</strain>
    </source>
</reference>
<feature type="region of interest" description="Disordered" evidence="1">
    <location>
        <begin position="245"/>
        <end position="268"/>
    </location>
</feature>
<reference evidence="3" key="1">
    <citation type="submission" date="2009-11" db="EMBL/GenBank/DDBJ databases">
        <authorList>
            <consortium name="The Broad Institute Genome Sequencing Platform"/>
            <person name="Ward D."/>
            <person name="Feldgarden M."/>
            <person name="Earl A."/>
            <person name="Young S.K."/>
            <person name="Zeng Q."/>
            <person name="Koehrsen M."/>
            <person name="Alvarado L."/>
            <person name="Berlin A."/>
            <person name="Bochicchio J."/>
            <person name="Borenstein D."/>
            <person name="Chapman S.B."/>
            <person name="Chen Z."/>
            <person name="Engels R."/>
            <person name="Freedman E."/>
            <person name="Gellesch M."/>
            <person name="Goldberg J."/>
            <person name="Griggs A."/>
            <person name="Gujja S."/>
            <person name="Heilman E."/>
            <person name="Heiman D."/>
            <person name="Hepburn T."/>
            <person name="Howarth C."/>
            <person name="Jen D."/>
            <person name="Larson L."/>
            <person name="Lewis B."/>
            <person name="Mehta T."/>
            <person name="Park D."/>
            <person name="Pearson M."/>
            <person name="Roberts A."/>
            <person name="Saif S."/>
            <person name="Shea T."/>
            <person name="Shenoy N."/>
            <person name="Sisk P."/>
            <person name="Stolte C."/>
            <person name="Sykes S."/>
            <person name="Thomson T."/>
            <person name="Walk T."/>
            <person name="White J."/>
            <person name="Yandava C."/>
            <person name="Izard J."/>
            <person name="Baranova O.V."/>
            <person name="Blanton J.M."/>
            <person name="Tanner A.C."/>
            <person name="Dewhirst F.E."/>
            <person name="Haas B."/>
            <person name="Nusbaum C."/>
            <person name="Birren B."/>
        </authorList>
    </citation>
    <scope>NUCLEOTIDE SEQUENCE [LARGE SCALE GENOMIC DNA]</scope>
    <source>
        <strain evidence="3">1-1 BBBD Race 1</strain>
    </source>
</reference>
<organism evidence="3">
    <name type="scientific">Puccinia triticina (isolate 1-1 / race 1 (BBBD))</name>
    <name type="common">Brown leaf rust fungus</name>
    <dbReference type="NCBI Taxonomy" id="630390"/>
    <lineage>
        <taxon>Eukaryota</taxon>
        <taxon>Fungi</taxon>
        <taxon>Dikarya</taxon>
        <taxon>Basidiomycota</taxon>
        <taxon>Pucciniomycotina</taxon>
        <taxon>Pucciniomycetes</taxon>
        <taxon>Pucciniales</taxon>
        <taxon>Pucciniaceae</taxon>
        <taxon>Puccinia</taxon>
    </lineage>
</organism>
<evidence type="ECO:0000313" key="4">
    <source>
        <dbReference type="EnsemblFungi" id="PTTG_12344-t43_1-p1"/>
    </source>
</evidence>
<dbReference type="Proteomes" id="UP000005240">
    <property type="component" value="Unassembled WGS sequence"/>
</dbReference>
<evidence type="ECO:0000256" key="2">
    <source>
        <dbReference type="SAM" id="Phobius"/>
    </source>
</evidence>
<dbReference type="VEuPathDB" id="FungiDB:PTTG_12344"/>